<dbReference type="EMBL" id="JBFPJR010000007">
    <property type="protein sequence ID" value="MEX0427161.1"/>
    <property type="molecule type" value="Genomic_DNA"/>
</dbReference>
<evidence type="ECO:0000313" key="2">
    <source>
        <dbReference type="EMBL" id="MEX0427161.1"/>
    </source>
</evidence>
<dbReference type="InterPro" id="IPR021449">
    <property type="entry name" value="DUF3099"/>
</dbReference>
<keyword evidence="1" id="KW-0472">Membrane</keyword>
<name>A0ABV3SW50_9ACTN</name>
<sequence>MAKVRGASHKGELPIRITTAQTSRNEDIAARQKRYILSMSIRSVCFIGAVFAGLAHITWLWPILIAAAIVLPYVAVVMANAANTKGDGFNLLDSPYGRPELRGGREWREEHHKS</sequence>
<keyword evidence="1" id="KW-1133">Transmembrane helix</keyword>
<proteinExistence type="predicted"/>
<feature type="transmembrane region" description="Helical" evidence="1">
    <location>
        <begin position="60"/>
        <end position="82"/>
    </location>
</feature>
<accession>A0ABV3SW50</accession>
<dbReference type="Proteomes" id="UP001556631">
    <property type="component" value="Unassembled WGS sequence"/>
</dbReference>
<dbReference type="Pfam" id="PF11298">
    <property type="entry name" value="DUF3099"/>
    <property type="match status" value="1"/>
</dbReference>
<feature type="transmembrane region" description="Helical" evidence="1">
    <location>
        <begin position="35"/>
        <end position="54"/>
    </location>
</feature>
<comment type="caution">
    <text evidence="2">The sequence shown here is derived from an EMBL/GenBank/DDBJ whole genome shotgun (WGS) entry which is preliminary data.</text>
</comment>
<evidence type="ECO:0000313" key="3">
    <source>
        <dbReference type="Proteomes" id="UP001556631"/>
    </source>
</evidence>
<keyword evidence="3" id="KW-1185">Reference proteome</keyword>
<dbReference type="RefSeq" id="WP_367992270.1">
    <property type="nucleotide sequence ID" value="NZ_JBFPJR010000007.1"/>
</dbReference>
<gene>
    <name evidence="2" type="ORF">AB3X52_05970</name>
</gene>
<organism evidence="2 3">
    <name type="scientific">Nocardioides eburneus</name>
    <dbReference type="NCBI Taxonomy" id="3231482"/>
    <lineage>
        <taxon>Bacteria</taxon>
        <taxon>Bacillati</taxon>
        <taxon>Actinomycetota</taxon>
        <taxon>Actinomycetes</taxon>
        <taxon>Propionibacteriales</taxon>
        <taxon>Nocardioidaceae</taxon>
        <taxon>Nocardioides</taxon>
    </lineage>
</organism>
<reference evidence="2 3" key="1">
    <citation type="submission" date="2024-07" db="EMBL/GenBank/DDBJ databases">
        <authorList>
            <person name="Lee S."/>
            <person name="Kang M."/>
        </authorList>
    </citation>
    <scope>NUCLEOTIDE SEQUENCE [LARGE SCALE GENOMIC DNA]</scope>
    <source>
        <strain evidence="2 3">DS6</strain>
    </source>
</reference>
<evidence type="ECO:0000256" key="1">
    <source>
        <dbReference type="SAM" id="Phobius"/>
    </source>
</evidence>
<keyword evidence="1" id="KW-0812">Transmembrane</keyword>
<protein>
    <submittedName>
        <fullName evidence="2">DUF3099 domain-containing protein</fullName>
    </submittedName>
</protein>